<organism evidence="2 3">
    <name type="scientific">Jiulongibacter sediminis</name>
    <dbReference type="NCBI Taxonomy" id="1605367"/>
    <lineage>
        <taxon>Bacteria</taxon>
        <taxon>Pseudomonadati</taxon>
        <taxon>Bacteroidota</taxon>
        <taxon>Cytophagia</taxon>
        <taxon>Cytophagales</taxon>
        <taxon>Leadbetterellaceae</taxon>
        <taxon>Jiulongibacter</taxon>
    </lineage>
</organism>
<comment type="caution">
    <text evidence="2">The sequence shown here is derived from an EMBL/GenBank/DDBJ whole genome shotgun (WGS) entry which is preliminary data.</text>
</comment>
<dbReference type="GO" id="GO:0008081">
    <property type="term" value="F:phosphoric diester hydrolase activity"/>
    <property type="evidence" value="ECO:0007669"/>
    <property type="project" value="InterPro"/>
</dbReference>
<proteinExistence type="predicted"/>
<protein>
    <submittedName>
        <fullName evidence="2">Glycerophosphodiester phosphodiesterase</fullName>
    </submittedName>
</protein>
<reference evidence="2 3" key="1">
    <citation type="submission" date="2015-07" db="EMBL/GenBank/DDBJ databases">
        <title>The draft genome sequence of Leadbetterella sp. JN14-9.</title>
        <authorList>
            <person name="Liu Y."/>
            <person name="Du J."/>
            <person name="Shao Z."/>
        </authorList>
    </citation>
    <scope>NUCLEOTIDE SEQUENCE [LARGE SCALE GENOMIC DNA]</scope>
    <source>
        <strain evidence="2 3">JN14-9</strain>
    </source>
</reference>
<dbReference type="PATRIC" id="fig|1605367.3.peg.2519"/>
<dbReference type="PANTHER" id="PTHR46211:SF14">
    <property type="entry name" value="GLYCEROPHOSPHODIESTER PHOSPHODIESTERASE"/>
    <property type="match status" value="1"/>
</dbReference>
<dbReference type="PANTHER" id="PTHR46211">
    <property type="entry name" value="GLYCEROPHOSPHORYL DIESTER PHOSPHODIESTERASE"/>
    <property type="match status" value="1"/>
</dbReference>
<dbReference type="InterPro" id="IPR017946">
    <property type="entry name" value="PLC-like_Pdiesterase_TIM-brl"/>
</dbReference>
<accession>A0A0P7C8V6</accession>
<dbReference type="InterPro" id="IPR030395">
    <property type="entry name" value="GP_PDE_dom"/>
</dbReference>
<gene>
    <name evidence="2" type="ORF">AFM12_05790</name>
</gene>
<dbReference type="EMBL" id="LGTQ01000005">
    <property type="protein sequence ID" value="KPM50183.1"/>
    <property type="molecule type" value="Genomic_DNA"/>
</dbReference>
<dbReference type="Pfam" id="PF03009">
    <property type="entry name" value="GDPD"/>
    <property type="match status" value="1"/>
</dbReference>
<evidence type="ECO:0000313" key="2">
    <source>
        <dbReference type="EMBL" id="KPM50183.1"/>
    </source>
</evidence>
<dbReference type="PROSITE" id="PS51704">
    <property type="entry name" value="GP_PDE"/>
    <property type="match status" value="1"/>
</dbReference>
<dbReference type="AlphaFoldDB" id="A0A0P7C8V6"/>
<dbReference type="STRING" id="1605367.AFM12_05790"/>
<evidence type="ECO:0000259" key="1">
    <source>
        <dbReference type="PROSITE" id="PS51704"/>
    </source>
</evidence>
<dbReference type="SUPFAM" id="SSF51695">
    <property type="entry name" value="PLC-like phosphodiesterases"/>
    <property type="match status" value="1"/>
</dbReference>
<keyword evidence="3" id="KW-1185">Reference proteome</keyword>
<dbReference type="Proteomes" id="UP000050454">
    <property type="component" value="Unassembled WGS sequence"/>
</dbReference>
<dbReference type="RefSeq" id="WP_055145212.1">
    <property type="nucleotide sequence ID" value="NZ_JXSZ01000005.1"/>
</dbReference>
<sequence length="280" mass="32132">MAQSTDFEIQGHRGSRGLMPENTIPAFIRAIDEGVQTLELDVVISKDKKVVVSHDPFFNPEISTGPDGIPLTEETQNNLYQLTYKEIKQFDVGLRGNPNFPEQQKMAVHKPLLKKMIKKAEKYAKKKGVAPLNYNIELKSLPEEYNKSQPEVDEFSDLVHDVIFQLIPSERVTIQSFDFNVLRYWFSRIQAGEYEKPALSALIEPYDDNDIDLNLNKLGFKPDVWSPYFLHLNEEKVEKLHQLGIKVIPWTVNKIKDMKSVKAIGCDGLITDYPNRARNL</sequence>
<feature type="domain" description="GP-PDE" evidence="1">
    <location>
        <begin position="7"/>
        <end position="280"/>
    </location>
</feature>
<name>A0A0P7C8V6_9BACT</name>
<evidence type="ECO:0000313" key="3">
    <source>
        <dbReference type="Proteomes" id="UP000050454"/>
    </source>
</evidence>
<dbReference type="GO" id="GO:0006629">
    <property type="term" value="P:lipid metabolic process"/>
    <property type="evidence" value="ECO:0007669"/>
    <property type="project" value="InterPro"/>
</dbReference>
<dbReference type="Gene3D" id="3.20.20.190">
    <property type="entry name" value="Phosphatidylinositol (PI) phosphodiesterase"/>
    <property type="match status" value="1"/>
</dbReference>